<organism evidence="12 13">
    <name type="scientific">Chara braunii</name>
    <name type="common">Braun's stonewort</name>
    <dbReference type="NCBI Taxonomy" id="69332"/>
    <lineage>
        <taxon>Eukaryota</taxon>
        <taxon>Viridiplantae</taxon>
        <taxon>Streptophyta</taxon>
        <taxon>Charophyceae</taxon>
        <taxon>Charales</taxon>
        <taxon>Characeae</taxon>
        <taxon>Chara</taxon>
    </lineage>
</organism>
<keyword evidence="6" id="KW-0106">Calcium</keyword>
<feature type="region of interest" description="Disordered" evidence="10">
    <location>
        <begin position="1212"/>
        <end position="1278"/>
    </location>
</feature>
<dbReference type="GO" id="GO:0005743">
    <property type="term" value="C:mitochondrial inner membrane"/>
    <property type="evidence" value="ECO:0007669"/>
    <property type="project" value="UniProtKB-SubCell"/>
</dbReference>
<dbReference type="Proteomes" id="UP000265515">
    <property type="component" value="Unassembled WGS sequence"/>
</dbReference>
<feature type="compositionally biased region" description="Basic and acidic residues" evidence="10">
    <location>
        <begin position="459"/>
        <end position="468"/>
    </location>
</feature>
<comment type="similarity">
    <text evidence="2">Belongs to the mitochondrial carrier (TC 2.A.29) family.</text>
</comment>
<dbReference type="PROSITE" id="PS50222">
    <property type="entry name" value="EF_HAND_2"/>
    <property type="match status" value="1"/>
</dbReference>
<dbReference type="InterPro" id="IPR018247">
    <property type="entry name" value="EF_Hand_1_Ca_BS"/>
</dbReference>
<dbReference type="EMBL" id="BFEA01000412">
    <property type="protein sequence ID" value="GBG82606.1"/>
    <property type="molecule type" value="Genomic_DNA"/>
</dbReference>
<dbReference type="InterPro" id="IPR018108">
    <property type="entry name" value="MCP_transmembrane"/>
</dbReference>
<evidence type="ECO:0000256" key="10">
    <source>
        <dbReference type="SAM" id="MobiDB-lite"/>
    </source>
</evidence>
<keyword evidence="3" id="KW-0813">Transport</keyword>
<dbReference type="InterPro" id="IPR002048">
    <property type="entry name" value="EF_hand_dom"/>
</dbReference>
<proteinExistence type="inferred from homology"/>
<evidence type="ECO:0000256" key="6">
    <source>
        <dbReference type="ARBA" id="ARBA00022837"/>
    </source>
</evidence>
<dbReference type="GO" id="GO:0005509">
    <property type="term" value="F:calcium ion binding"/>
    <property type="evidence" value="ECO:0007669"/>
    <property type="project" value="InterPro"/>
</dbReference>
<feature type="compositionally biased region" description="Pro residues" evidence="10">
    <location>
        <begin position="148"/>
        <end position="158"/>
    </location>
</feature>
<dbReference type="PROSITE" id="PS00018">
    <property type="entry name" value="EF_HAND_1"/>
    <property type="match status" value="1"/>
</dbReference>
<feature type="compositionally biased region" description="Basic and acidic residues" evidence="10">
    <location>
        <begin position="334"/>
        <end position="343"/>
    </location>
</feature>
<keyword evidence="13" id="KW-1185">Reference proteome</keyword>
<feature type="region of interest" description="Disordered" evidence="10">
    <location>
        <begin position="294"/>
        <end position="364"/>
    </location>
</feature>
<dbReference type="PROSITE" id="PS50920">
    <property type="entry name" value="SOLCAR"/>
    <property type="match status" value="3"/>
</dbReference>
<dbReference type="SMART" id="SM00054">
    <property type="entry name" value="EFh"/>
    <property type="match status" value="2"/>
</dbReference>
<evidence type="ECO:0000256" key="7">
    <source>
        <dbReference type="ARBA" id="ARBA00022989"/>
    </source>
</evidence>
<dbReference type="SUPFAM" id="SSF47473">
    <property type="entry name" value="EF-hand"/>
    <property type="match status" value="1"/>
</dbReference>
<feature type="region of interest" description="Disordered" evidence="10">
    <location>
        <begin position="434"/>
        <end position="477"/>
    </location>
</feature>
<feature type="repeat" description="Solcar" evidence="9">
    <location>
        <begin position="1029"/>
        <end position="1111"/>
    </location>
</feature>
<feature type="compositionally biased region" description="Low complexity" evidence="10">
    <location>
        <begin position="344"/>
        <end position="364"/>
    </location>
</feature>
<feature type="domain" description="EF-hand" evidence="11">
    <location>
        <begin position="776"/>
        <end position="811"/>
    </location>
</feature>
<dbReference type="FunFam" id="1.50.40.10:FF:000041">
    <property type="entry name" value="Mitochondrial substrate carrier family protein"/>
    <property type="match status" value="1"/>
</dbReference>
<evidence type="ECO:0000313" key="13">
    <source>
        <dbReference type="Proteomes" id="UP000265515"/>
    </source>
</evidence>
<feature type="repeat" description="Solcar" evidence="9">
    <location>
        <begin position="1124"/>
        <end position="1205"/>
    </location>
</feature>
<evidence type="ECO:0000256" key="4">
    <source>
        <dbReference type="ARBA" id="ARBA00022692"/>
    </source>
</evidence>
<protein>
    <recommendedName>
        <fullName evidence="11">EF-hand domain-containing protein</fullName>
    </recommendedName>
</protein>
<feature type="repeat" description="Solcar" evidence="9">
    <location>
        <begin position="940"/>
        <end position="1020"/>
    </location>
</feature>
<accession>A0A388LJV9</accession>
<dbReference type="STRING" id="69332.A0A388LJV9"/>
<keyword evidence="7" id="KW-1133">Transmembrane helix</keyword>
<feature type="region of interest" description="Disordered" evidence="10">
    <location>
        <begin position="121"/>
        <end position="161"/>
    </location>
</feature>
<evidence type="ECO:0000256" key="1">
    <source>
        <dbReference type="ARBA" id="ARBA00004448"/>
    </source>
</evidence>
<keyword evidence="4 9" id="KW-0812">Transmembrane</keyword>
<feature type="compositionally biased region" description="Low complexity" evidence="10">
    <location>
        <begin position="651"/>
        <end position="663"/>
    </location>
</feature>
<keyword evidence="5" id="KW-0677">Repeat</keyword>
<dbReference type="Gene3D" id="1.50.40.10">
    <property type="entry name" value="Mitochondrial carrier domain"/>
    <property type="match status" value="1"/>
</dbReference>
<dbReference type="InterPro" id="IPR011992">
    <property type="entry name" value="EF-hand-dom_pair"/>
</dbReference>
<evidence type="ECO:0000259" key="11">
    <source>
        <dbReference type="PROSITE" id="PS50222"/>
    </source>
</evidence>
<comment type="caution">
    <text evidence="12">The sequence shown here is derived from an EMBL/GenBank/DDBJ whole genome shotgun (WGS) entry which is preliminary data.</text>
</comment>
<dbReference type="InterPro" id="IPR023395">
    <property type="entry name" value="MCP_dom_sf"/>
</dbReference>
<evidence type="ECO:0000313" key="12">
    <source>
        <dbReference type="EMBL" id="GBG82606.1"/>
    </source>
</evidence>
<feature type="compositionally biased region" description="Pro residues" evidence="10">
    <location>
        <begin position="664"/>
        <end position="674"/>
    </location>
</feature>
<evidence type="ECO:0000256" key="5">
    <source>
        <dbReference type="ARBA" id="ARBA00022737"/>
    </source>
</evidence>
<gene>
    <name evidence="12" type="ORF">CBR_g34975</name>
</gene>
<dbReference type="Pfam" id="PF00153">
    <property type="entry name" value="Mito_carr"/>
    <property type="match status" value="3"/>
</dbReference>
<evidence type="ECO:0000256" key="9">
    <source>
        <dbReference type="PROSITE-ProRule" id="PRU00282"/>
    </source>
</evidence>
<dbReference type="AlphaFoldDB" id="A0A388LJV9"/>
<name>A0A388LJV9_CHABU</name>
<sequence length="1278" mass="134493">MTLDMDSTLPVREALVRGGGGFDWPTGAFQALEAQAARLRSCLCRHQQQHNRYTIDKKSKAAGVGVGKAASSAPIAAPASAPALTIWAPQKQQQQPQQQQQQQGQCHLQYCHGEAHVTSSPAVALPNNLGTNEKRTRGRDSWNLLSDAPPPPPPPPPLHVLSSIAALSSHACPSSATSSSPSCPSAAASSSPRPSPASATLTTTSFPSAVVTSVNCKSSGGKRRGGCNGGKCWLSGVSPSGVRGGTSLGRNGFSASGQNLGCSAPGGCGVGGLGEQLLQTILGAVLVVGSWPPSPRRRKAEDFGTHCGPALSPPPPASSSSSSSPWPPSSRRRKGEDTTRHCDSSVSPSAASFSCSSSSSSPSCCSVVVDNVVTATKVRESSSDGGGIGKKMKTKEMSAEGTVTAIPIMGGLPARLAKISIIMPFHQAAPAAALRTGGQAEGGAERGRQATDPAAADEEAVKGERDESLPPGVSSRCALDSSLATHYHSEQPPPPPARTASGSLGVPFADLRRVTLGQLTRALEKTLHWEAGGNADHLKEQGLVRLELGEVGGVEVAAEVEGKSNLEDAAVARDEQVGGINVVGGRRRKRAGLRQHLLAGGGKRAGEARSGTRLKFATFARLQSDPRSESEEGGQAQQEDDGVARSSNGGSAAATIETTSAAPPAVPRRSPLPPAAAAAAAAGSEHYDGPPVGGGGLDKAEEDSAANRTAPRSSFLKLLASIKMPRLPDLHAIPIPISSSLVAASLSDIADMVPVMRKGNYPDRKRLVSVQDFYRYTEAEGRRLFDELDRDGDGQVTLEDLEVAMKKRRLPQDYAKCFLRRTRKHFLAKSFGWEDFRSLMDEKEPSMLRAFNSLNLTASGTLQKGQVLASLKRAGLPATDDNADAMIRFLNADLDGRIAYGHFRNFLILLPRERLGDDPSMVWFEAATVVPMVPPSAPVGSVLKSALAGGLVSGLSTSMMYPLDTLKTRVQASTLSLSEVLARVPEAGVRGLYRGAVPAIVGQFSSHGLRTGVMEVTKLLLKNVAPDLPAMQVQSLASLSSTIIGTAFRIPCEVMKQRLQAGLYKNLGEAIAGTMKMDGIKGFFRGTGVTLCREVPFYVAGMVIYEEMKKVANSLLKRQLKPWETIAVGGLSGGLAAIMTTPFDVMKTRMMTSSPGTTVTMSGIAWSIIRNEGALTLFKGCLPRFFWIAPLGAMNFAGYELAKRAMEKKDEEQEVEGYRRLSSPALSASTKPPPPDRKDAASSKRRLKTSSSSVGAVPAGLSKSNARETKAKTVVQPF</sequence>
<feature type="region of interest" description="Disordered" evidence="10">
    <location>
        <begin position="620"/>
        <end position="710"/>
    </location>
</feature>
<evidence type="ECO:0000256" key="2">
    <source>
        <dbReference type="ARBA" id="ARBA00006375"/>
    </source>
</evidence>
<dbReference type="Gene3D" id="1.10.238.10">
    <property type="entry name" value="EF-hand"/>
    <property type="match status" value="1"/>
</dbReference>
<dbReference type="SUPFAM" id="SSF103506">
    <property type="entry name" value="Mitochondrial carrier"/>
    <property type="match status" value="1"/>
</dbReference>
<dbReference type="Gramene" id="GBG82606">
    <property type="protein sequence ID" value="GBG82606"/>
    <property type="gene ID" value="CBR_g34975"/>
</dbReference>
<dbReference type="PANTHER" id="PTHR45667">
    <property type="entry name" value="S-ADENOSYLMETHIONINE MITOCHONDRIAL CARRIER PROTEIN"/>
    <property type="match status" value="1"/>
</dbReference>
<keyword evidence="8 9" id="KW-0472">Membrane</keyword>
<reference evidence="12 13" key="1">
    <citation type="journal article" date="2018" name="Cell">
        <title>The Chara Genome: Secondary Complexity and Implications for Plant Terrestrialization.</title>
        <authorList>
            <person name="Nishiyama T."/>
            <person name="Sakayama H."/>
            <person name="Vries J.D."/>
            <person name="Buschmann H."/>
            <person name="Saint-Marcoux D."/>
            <person name="Ullrich K.K."/>
            <person name="Haas F.B."/>
            <person name="Vanderstraeten L."/>
            <person name="Becker D."/>
            <person name="Lang D."/>
            <person name="Vosolsobe S."/>
            <person name="Rombauts S."/>
            <person name="Wilhelmsson P.K.I."/>
            <person name="Janitza P."/>
            <person name="Kern R."/>
            <person name="Heyl A."/>
            <person name="Rumpler F."/>
            <person name="Villalobos L.I.A.C."/>
            <person name="Clay J.M."/>
            <person name="Skokan R."/>
            <person name="Toyoda A."/>
            <person name="Suzuki Y."/>
            <person name="Kagoshima H."/>
            <person name="Schijlen E."/>
            <person name="Tajeshwar N."/>
            <person name="Catarino B."/>
            <person name="Hetherington A.J."/>
            <person name="Saltykova A."/>
            <person name="Bonnot C."/>
            <person name="Breuninger H."/>
            <person name="Symeonidi A."/>
            <person name="Radhakrishnan G.V."/>
            <person name="Van Nieuwerburgh F."/>
            <person name="Deforce D."/>
            <person name="Chang C."/>
            <person name="Karol K.G."/>
            <person name="Hedrich R."/>
            <person name="Ulvskov P."/>
            <person name="Glockner G."/>
            <person name="Delwiche C.F."/>
            <person name="Petrasek J."/>
            <person name="Van de Peer Y."/>
            <person name="Friml J."/>
            <person name="Beilby M."/>
            <person name="Dolan L."/>
            <person name="Kohara Y."/>
            <person name="Sugano S."/>
            <person name="Fujiyama A."/>
            <person name="Delaux P.-M."/>
            <person name="Quint M."/>
            <person name="TheiBen G."/>
            <person name="Hagemann M."/>
            <person name="Harholt J."/>
            <person name="Dunand C."/>
            <person name="Zachgo S."/>
            <person name="Langdale J."/>
            <person name="Maumus F."/>
            <person name="Straeten D.V.D."/>
            <person name="Gould S.B."/>
            <person name="Rensing S.A."/>
        </authorList>
    </citation>
    <scope>NUCLEOTIDE SEQUENCE [LARGE SCALE GENOMIC DNA]</scope>
    <source>
        <strain evidence="12 13">S276</strain>
    </source>
</reference>
<evidence type="ECO:0000256" key="3">
    <source>
        <dbReference type="ARBA" id="ARBA00022448"/>
    </source>
</evidence>
<feature type="region of interest" description="Disordered" evidence="10">
    <location>
        <begin position="178"/>
        <end position="201"/>
    </location>
</feature>
<comment type="subcellular location">
    <subcellularLocation>
        <location evidence="1">Mitochondrion inner membrane</location>
        <topology evidence="1">Multi-pass membrane protein</topology>
    </subcellularLocation>
</comment>
<evidence type="ECO:0000256" key="8">
    <source>
        <dbReference type="ARBA" id="ARBA00023136"/>
    </source>
</evidence>
<dbReference type="OrthoDB" id="276989at2759"/>